<keyword evidence="1" id="KW-0732">Signal</keyword>
<dbReference type="Proteomes" id="UP001155163">
    <property type="component" value="Unassembled WGS sequence"/>
</dbReference>
<reference evidence="2 3" key="2">
    <citation type="journal article" date="2023" name="Plant Pathol.">
        <title>Dismantling and reorganizing Pseudomonas marginalis sensu#lato.</title>
        <authorList>
            <person name="Sawada H."/>
            <person name="Fujikawa T."/>
            <person name="Satou M."/>
        </authorList>
    </citation>
    <scope>NUCLEOTIDE SEQUENCE [LARGE SCALE GENOMIC DNA]</scope>
    <source>
        <strain evidence="2 3">MAFF 302046</strain>
    </source>
</reference>
<sequence>MNSFIQRWLFIGYLALATGCSAMGTSDSFTLSADLPPDFTYEATAIYVPAQGETCSVPGGRNTRMGINRTWQKEYQRDSKIVLHRTVSGCPLALQSVEFYINATYGKDWGDVARDFGKVHVSDHLDDRDKGTFNAVGESQVSGRCQLLFRTSGGLRRIVKILTCTNTDAQGNPTLGHPFAAYTLDQLPGKTVRLKIKLAAEEEPYMGDTWVKVLGGWKRCMGERFEDQDAFCFGNYKDFSTFRMPDGRTCDIYPGCTENKEVNP</sequence>
<accession>A0ABT0JKZ4</accession>
<keyword evidence="3" id="KW-1185">Reference proteome</keyword>
<reference evidence="2 3" key="1">
    <citation type="journal article" date="2022" name="Int. J. Syst. Evol. Microbiol.">
        <title>Pseudomonas aegrilactucae sp. nov. and Pseudomonas morbosilactucae sp. nov., pathogens causing bacterial rot of lettuce in Japan.</title>
        <authorList>
            <person name="Sawada H."/>
            <person name="Fujikawa T."/>
            <person name="Satou M."/>
        </authorList>
    </citation>
    <scope>NUCLEOTIDE SEQUENCE [LARGE SCALE GENOMIC DNA]</scope>
    <source>
        <strain evidence="2 3">MAFF 302046</strain>
    </source>
</reference>
<dbReference type="RefSeq" id="WP_268262986.1">
    <property type="nucleotide sequence ID" value="NZ_JALQCX010000040.1"/>
</dbReference>
<comment type="caution">
    <text evidence="2">The sequence shown here is derived from an EMBL/GenBank/DDBJ whole genome shotgun (WGS) entry which is preliminary data.</text>
</comment>
<proteinExistence type="predicted"/>
<name>A0ABT0JKZ4_9PSED</name>
<evidence type="ECO:0000313" key="3">
    <source>
        <dbReference type="Proteomes" id="UP001155163"/>
    </source>
</evidence>
<dbReference type="EMBL" id="JALQCX010000040">
    <property type="protein sequence ID" value="MCK9816604.1"/>
    <property type="molecule type" value="Genomic_DNA"/>
</dbReference>
<feature type="chain" id="PRO_5046624069" description="Lipoprotein" evidence="1">
    <location>
        <begin position="23"/>
        <end position="264"/>
    </location>
</feature>
<feature type="signal peptide" evidence="1">
    <location>
        <begin position="1"/>
        <end position="22"/>
    </location>
</feature>
<protein>
    <recommendedName>
        <fullName evidence="4">Lipoprotein</fullName>
    </recommendedName>
</protein>
<evidence type="ECO:0000256" key="1">
    <source>
        <dbReference type="SAM" id="SignalP"/>
    </source>
</evidence>
<evidence type="ECO:0000313" key="2">
    <source>
        <dbReference type="EMBL" id="MCK9816604.1"/>
    </source>
</evidence>
<organism evidence="2 3">
    <name type="scientific">Pseudomonas morbosilactucae</name>
    <dbReference type="NCBI Taxonomy" id="2938197"/>
    <lineage>
        <taxon>Bacteria</taxon>
        <taxon>Pseudomonadati</taxon>
        <taxon>Pseudomonadota</taxon>
        <taxon>Gammaproteobacteria</taxon>
        <taxon>Pseudomonadales</taxon>
        <taxon>Pseudomonadaceae</taxon>
        <taxon>Pseudomonas</taxon>
    </lineage>
</organism>
<dbReference type="PROSITE" id="PS51257">
    <property type="entry name" value="PROKAR_LIPOPROTEIN"/>
    <property type="match status" value="1"/>
</dbReference>
<evidence type="ECO:0008006" key="4">
    <source>
        <dbReference type="Google" id="ProtNLM"/>
    </source>
</evidence>
<gene>
    <name evidence="2" type="ORF">M1B35_21375</name>
</gene>